<comment type="caution">
    <text evidence="2">The sequence shown here is derived from an EMBL/GenBank/DDBJ whole genome shotgun (WGS) entry which is preliminary data.</text>
</comment>
<organism evidence="2 3">
    <name type="scientific">Microbulbifer thermotolerans</name>
    <dbReference type="NCBI Taxonomy" id="252514"/>
    <lineage>
        <taxon>Bacteria</taxon>
        <taxon>Pseudomonadati</taxon>
        <taxon>Pseudomonadota</taxon>
        <taxon>Gammaproteobacteria</taxon>
        <taxon>Cellvibrionales</taxon>
        <taxon>Microbulbiferaceae</taxon>
        <taxon>Microbulbifer</taxon>
    </lineage>
</organism>
<name>A0AB35HVV7_MICTH</name>
<evidence type="ECO:0000313" key="2">
    <source>
        <dbReference type="EMBL" id="MCX2801519.1"/>
    </source>
</evidence>
<gene>
    <name evidence="2" type="ORF">OQJ68_06955</name>
</gene>
<evidence type="ECO:0000259" key="1">
    <source>
        <dbReference type="Pfam" id="PF13021"/>
    </source>
</evidence>
<proteinExistence type="predicted"/>
<dbReference type="RefSeq" id="WP_266065951.1">
    <property type="nucleotide sequence ID" value="NZ_JAPHQB010000009.1"/>
</dbReference>
<accession>A0AB35HVV7</accession>
<dbReference type="EMBL" id="JAPHQB010000009">
    <property type="protein sequence ID" value="MCX2801519.1"/>
    <property type="molecule type" value="Genomic_DNA"/>
</dbReference>
<feature type="domain" description="DUF3885" evidence="1">
    <location>
        <begin position="4"/>
        <end position="196"/>
    </location>
</feature>
<protein>
    <submittedName>
        <fullName evidence="2">DUF3885 domain-containing protein</fullName>
    </submittedName>
</protein>
<evidence type="ECO:0000313" key="3">
    <source>
        <dbReference type="Proteomes" id="UP001209730"/>
    </source>
</evidence>
<dbReference type="AlphaFoldDB" id="A0AB35HVV7"/>
<reference evidence="2" key="1">
    <citation type="submission" date="2022-11" db="EMBL/GenBank/DDBJ databases">
        <title>Chitin-degrading and fungicidal potential of chitinolytic bacterial strains from marine environment of the Pacific Ocean regions.</title>
        <authorList>
            <person name="Pentekhina I."/>
            <person name="Nedashkovskaya O."/>
            <person name="Seitkalieva A."/>
            <person name="Podvolotskaya A."/>
            <person name="Tekutyeva L."/>
            <person name="Balabanova L."/>
        </authorList>
    </citation>
    <scope>NUCLEOTIDE SEQUENCE</scope>
    <source>
        <strain evidence="2">KMM 6838</strain>
    </source>
</reference>
<dbReference type="Pfam" id="PF13021">
    <property type="entry name" value="DUF3885"/>
    <property type="match status" value="1"/>
</dbReference>
<dbReference type="Proteomes" id="UP001209730">
    <property type="component" value="Unassembled WGS sequence"/>
</dbReference>
<sequence length="208" mass="23956">MNIREQIENTFDGKAFKRPLFYNYEGGLRFELSEGGNYLNKFLTAHRKAMEACSQIFSGCEDITVCARVYGGKRLLSSLSTLRPLREAGLYPISGKEHWTEFDEEWLGDEDYSDSLWHYIAFNAPSEYIINALWCALSSDFGCINPNPMADIYLFNLSKGVMVFPYDDRGMDIAGPNKQFLKELYDQFEQYLLDYDKEAMDAVFGKKP</sequence>
<dbReference type="InterPro" id="IPR024976">
    <property type="entry name" value="DUF3885"/>
</dbReference>